<feature type="domain" description="Response regulatory" evidence="2">
    <location>
        <begin position="179"/>
        <end position="309"/>
    </location>
</feature>
<name>A0A7W8C0Y2_9BACT</name>
<evidence type="ECO:0000259" key="2">
    <source>
        <dbReference type="PROSITE" id="PS50110"/>
    </source>
</evidence>
<dbReference type="SMART" id="SM00448">
    <property type="entry name" value="REC"/>
    <property type="match status" value="1"/>
</dbReference>
<dbReference type="PROSITE" id="PS50110">
    <property type="entry name" value="RESPONSE_REGULATORY"/>
    <property type="match status" value="1"/>
</dbReference>
<keyword evidence="5" id="KW-1185">Reference proteome</keyword>
<feature type="modified residue" description="4-aspartylphosphate" evidence="1">
    <location>
        <position position="242"/>
    </location>
</feature>
<dbReference type="InterPro" id="IPR001789">
    <property type="entry name" value="Sig_transdc_resp-reg_receiver"/>
</dbReference>
<dbReference type="AlphaFoldDB" id="A0A7W8C0Y2"/>
<dbReference type="PANTHER" id="PTHR47233:SF3">
    <property type="entry name" value="CHEMOTAXIS PROTEIN CHEV"/>
    <property type="match status" value="1"/>
</dbReference>
<dbReference type="InterPro" id="IPR011006">
    <property type="entry name" value="CheY-like_superfamily"/>
</dbReference>
<dbReference type="SUPFAM" id="SSF50341">
    <property type="entry name" value="CheW-like"/>
    <property type="match status" value="1"/>
</dbReference>
<dbReference type="RefSeq" id="WP_183719272.1">
    <property type="nucleotide sequence ID" value="NZ_JACHGO010000004.1"/>
</dbReference>
<accession>A0A7W8C0Y2</accession>
<dbReference type="PANTHER" id="PTHR47233">
    <property type="entry name" value="CHEMOTAXIS PROTEIN CHEV"/>
    <property type="match status" value="1"/>
</dbReference>
<dbReference type="GO" id="GO:0006935">
    <property type="term" value="P:chemotaxis"/>
    <property type="evidence" value="ECO:0007669"/>
    <property type="project" value="InterPro"/>
</dbReference>
<dbReference type="Pfam" id="PF00072">
    <property type="entry name" value="Response_reg"/>
    <property type="match status" value="1"/>
</dbReference>
<evidence type="ECO:0000259" key="3">
    <source>
        <dbReference type="PROSITE" id="PS50851"/>
    </source>
</evidence>
<evidence type="ECO:0000313" key="4">
    <source>
        <dbReference type="EMBL" id="MBB5143620.1"/>
    </source>
</evidence>
<dbReference type="InterPro" id="IPR024181">
    <property type="entry name" value="Chemotax_regulator_CheV"/>
</dbReference>
<gene>
    <name evidence="4" type="ORF">HNQ38_001717</name>
</gene>
<evidence type="ECO:0000313" key="5">
    <source>
        <dbReference type="Proteomes" id="UP000539075"/>
    </source>
</evidence>
<reference evidence="4 5" key="1">
    <citation type="submission" date="2020-08" db="EMBL/GenBank/DDBJ databases">
        <title>Genomic Encyclopedia of Type Strains, Phase IV (KMG-IV): sequencing the most valuable type-strain genomes for metagenomic binning, comparative biology and taxonomic classification.</title>
        <authorList>
            <person name="Goeker M."/>
        </authorList>
    </citation>
    <scope>NUCLEOTIDE SEQUENCE [LARGE SCALE GENOMIC DNA]</scope>
    <source>
        <strain evidence="4 5">DSM 11275</strain>
    </source>
</reference>
<keyword evidence="1" id="KW-0597">Phosphoprotein</keyword>
<dbReference type="Gene3D" id="2.40.50.180">
    <property type="entry name" value="CheA-289, Domain 4"/>
    <property type="match status" value="1"/>
</dbReference>
<dbReference type="Gene3D" id="3.40.50.2300">
    <property type="match status" value="1"/>
</dbReference>
<dbReference type="Pfam" id="PF01584">
    <property type="entry name" value="CheW"/>
    <property type="match status" value="1"/>
</dbReference>
<dbReference type="Proteomes" id="UP000539075">
    <property type="component" value="Unassembled WGS sequence"/>
</dbReference>
<feature type="domain" description="CheW-like" evidence="3">
    <location>
        <begin position="14"/>
        <end position="159"/>
    </location>
</feature>
<dbReference type="Gene3D" id="2.30.30.40">
    <property type="entry name" value="SH3 Domains"/>
    <property type="match status" value="1"/>
</dbReference>
<sequence length="318" mass="35526">MAQTNILLETGTNELEIVEFYVNQDGYEAHYGLNVAKVVEIGRRQPVTAMPEMRHKALLGAFLHRNGRIVPLIDMARFLGSAPITNEDAKVIVTEFNGVCTGFLVSGVNRIYRLSWTDVEAPGQFLQNMSRSSVTGVVRLEERVIFLLDLEAIVAELHPAMALRFDTSDMDASDGKTYKILHVDDSSSIRSLLLELLNKEGRFKVDQCVNGQEAWDYLQTVRDRCEAENRPVSDFLQGVITDIEMPAMDGLALCKRIKEDPILRKLPVAIFSSMINDSLAKKCALVGADAQYTKPDLKALSVRLHELITTVWGQQVQS</sequence>
<evidence type="ECO:0000256" key="1">
    <source>
        <dbReference type="PROSITE-ProRule" id="PRU00169"/>
    </source>
</evidence>
<dbReference type="EMBL" id="JACHGO010000004">
    <property type="protein sequence ID" value="MBB5143620.1"/>
    <property type="molecule type" value="Genomic_DNA"/>
</dbReference>
<dbReference type="PIRSF" id="PIRSF002867">
    <property type="entry name" value="CheV"/>
    <property type="match status" value="1"/>
</dbReference>
<dbReference type="PROSITE" id="PS50851">
    <property type="entry name" value="CHEW"/>
    <property type="match status" value="1"/>
</dbReference>
<proteinExistence type="predicted"/>
<dbReference type="SMART" id="SM00260">
    <property type="entry name" value="CheW"/>
    <property type="match status" value="1"/>
</dbReference>
<dbReference type="SUPFAM" id="SSF52172">
    <property type="entry name" value="CheY-like"/>
    <property type="match status" value="1"/>
</dbReference>
<organism evidence="4 5">
    <name type="scientific">Desulfovibrio intestinalis</name>
    <dbReference type="NCBI Taxonomy" id="58621"/>
    <lineage>
        <taxon>Bacteria</taxon>
        <taxon>Pseudomonadati</taxon>
        <taxon>Thermodesulfobacteriota</taxon>
        <taxon>Desulfovibrionia</taxon>
        <taxon>Desulfovibrionales</taxon>
        <taxon>Desulfovibrionaceae</taxon>
        <taxon>Desulfovibrio</taxon>
    </lineage>
</organism>
<dbReference type="InterPro" id="IPR036061">
    <property type="entry name" value="CheW-like_dom_sf"/>
</dbReference>
<protein>
    <submittedName>
        <fullName evidence="4">Two-component system chemotaxis response regulator CheV</fullName>
    </submittedName>
</protein>
<dbReference type="InterPro" id="IPR002545">
    <property type="entry name" value="CheW-lke_dom"/>
</dbReference>
<comment type="caution">
    <text evidence="4">The sequence shown here is derived from an EMBL/GenBank/DDBJ whole genome shotgun (WGS) entry which is preliminary data.</text>
</comment>
<dbReference type="GO" id="GO:0000160">
    <property type="term" value="P:phosphorelay signal transduction system"/>
    <property type="evidence" value="ECO:0007669"/>
    <property type="project" value="InterPro"/>
</dbReference>